<name>A2DTF7_TRIV3</name>
<evidence type="ECO:0000313" key="1">
    <source>
        <dbReference type="EMBL" id="EAY16266.1"/>
    </source>
</evidence>
<keyword evidence="2" id="KW-1185">Reference proteome</keyword>
<evidence type="ECO:0000313" key="2">
    <source>
        <dbReference type="Proteomes" id="UP000001542"/>
    </source>
</evidence>
<dbReference type="KEGG" id="tva:4774278"/>
<dbReference type="AlphaFoldDB" id="A2DTF7"/>
<dbReference type="VEuPathDB" id="TrichDB:TVAGG3_0593390"/>
<reference evidence="1" key="2">
    <citation type="journal article" date="2007" name="Science">
        <title>Draft genome sequence of the sexually transmitted pathogen Trichomonas vaginalis.</title>
        <authorList>
            <person name="Carlton J.M."/>
            <person name="Hirt R.P."/>
            <person name="Silva J.C."/>
            <person name="Delcher A.L."/>
            <person name="Schatz M."/>
            <person name="Zhao Q."/>
            <person name="Wortman J.R."/>
            <person name="Bidwell S.L."/>
            <person name="Alsmark U.C.M."/>
            <person name="Besteiro S."/>
            <person name="Sicheritz-Ponten T."/>
            <person name="Noel C.J."/>
            <person name="Dacks J.B."/>
            <person name="Foster P.G."/>
            <person name="Simillion C."/>
            <person name="Van de Peer Y."/>
            <person name="Miranda-Saavedra D."/>
            <person name="Barton G.J."/>
            <person name="Westrop G.D."/>
            <person name="Mueller S."/>
            <person name="Dessi D."/>
            <person name="Fiori P.L."/>
            <person name="Ren Q."/>
            <person name="Paulsen I."/>
            <person name="Zhang H."/>
            <person name="Bastida-Corcuera F.D."/>
            <person name="Simoes-Barbosa A."/>
            <person name="Brown M.T."/>
            <person name="Hayes R.D."/>
            <person name="Mukherjee M."/>
            <person name="Okumura C.Y."/>
            <person name="Schneider R."/>
            <person name="Smith A.J."/>
            <person name="Vanacova S."/>
            <person name="Villalvazo M."/>
            <person name="Haas B.J."/>
            <person name="Pertea M."/>
            <person name="Feldblyum T.V."/>
            <person name="Utterback T.R."/>
            <person name="Shu C.L."/>
            <person name="Osoegawa K."/>
            <person name="de Jong P.J."/>
            <person name="Hrdy I."/>
            <person name="Horvathova L."/>
            <person name="Zubacova Z."/>
            <person name="Dolezal P."/>
            <person name="Malik S.B."/>
            <person name="Logsdon J.M. Jr."/>
            <person name="Henze K."/>
            <person name="Gupta A."/>
            <person name="Wang C.C."/>
            <person name="Dunne R.L."/>
            <person name="Upcroft J.A."/>
            <person name="Upcroft P."/>
            <person name="White O."/>
            <person name="Salzberg S.L."/>
            <person name="Tang P."/>
            <person name="Chiu C.-H."/>
            <person name="Lee Y.-S."/>
            <person name="Embley T.M."/>
            <person name="Coombs G.H."/>
            <person name="Mottram J.C."/>
            <person name="Tachezy J."/>
            <person name="Fraser-Liggett C.M."/>
            <person name="Johnson P.J."/>
        </authorList>
    </citation>
    <scope>NUCLEOTIDE SEQUENCE [LARGE SCALE GENOMIC DNA]</scope>
    <source>
        <strain evidence="1">G3</strain>
    </source>
</reference>
<dbReference type="PANTHER" id="PTHR24198:SF165">
    <property type="entry name" value="ANKYRIN REPEAT-CONTAINING PROTEIN-RELATED"/>
    <property type="match status" value="1"/>
</dbReference>
<dbReference type="EMBL" id="DS113244">
    <property type="protein sequence ID" value="EAY16266.1"/>
    <property type="molecule type" value="Genomic_DNA"/>
</dbReference>
<dbReference type="Gene3D" id="1.25.40.20">
    <property type="entry name" value="Ankyrin repeat-containing domain"/>
    <property type="match status" value="1"/>
</dbReference>
<organism evidence="1 2">
    <name type="scientific">Trichomonas vaginalis (strain ATCC PRA-98 / G3)</name>
    <dbReference type="NCBI Taxonomy" id="412133"/>
    <lineage>
        <taxon>Eukaryota</taxon>
        <taxon>Metamonada</taxon>
        <taxon>Parabasalia</taxon>
        <taxon>Trichomonadida</taxon>
        <taxon>Trichomonadidae</taxon>
        <taxon>Trichomonas</taxon>
    </lineage>
</organism>
<dbReference type="Proteomes" id="UP000001542">
    <property type="component" value="Unassembled WGS sequence"/>
</dbReference>
<proteinExistence type="predicted"/>
<dbReference type="InParanoid" id="A2DTF7"/>
<gene>
    <name evidence="1" type="ORF">TVAG_423190</name>
</gene>
<dbReference type="SMR" id="A2DTF7"/>
<sequence length="321" mass="36539">MSLSVDSYKEIIMSDNVEMFIEYVTLMISDHVLFNSLRKIHPKLFQNINSLMPFCVYLKANNLAAKFQEVYHNLSSETYPIPLAFYAAASGNIRYLESHKRDASDTTNDGNIVNVAVYYNQPEVIKWAIANNISPVAASKTYGIPLRKACERYQINCVIELVKDETIRKSLYDPHYGSTVCLACLNKRFFEALPILIDNNLNINRCNFDYWPLILHGAASNSSLIPSQLVRLGVPIDSCEQYSGWTALHVSASKHQRINVIFFLEYGASPFKKTHLGFTPFMLANTFDKNDRSYDCAQCIRDAICLYMAKRFLIARFSGSQ</sequence>
<reference evidence="1" key="1">
    <citation type="submission" date="2006-10" db="EMBL/GenBank/DDBJ databases">
        <authorList>
            <person name="Amadeo P."/>
            <person name="Zhao Q."/>
            <person name="Wortman J."/>
            <person name="Fraser-Liggett C."/>
            <person name="Carlton J."/>
        </authorList>
    </citation>
    <scope>NUCLEOTIDE SEQUENCE</scope>
    <source>
        <strain evidence="1">G3</strain>
    </source>
</reference>
<protein>
    <submittedName>
        <fullName evidence="1">Uncharacterized protein</fullName>
    </submittedName>
</protein>
<dbReference type="InterPro" id="IPR036770">
    <property type="entry name" value="Ankyrin_rpt-contain_sf"/>
</dbReference>
<accession>A2DTF7</accession>
<dbReference type="PANTHER" id="PTHR24198">
    <property type="entry name" value="ANKYRIN REPEAT AND PROTEIN KINASE DOMAIN-CONTAINING PROTEIN"/>
    <property type="match status" value="1"/>
</dbReference>
<dbReference type="SUPFAM" id="SSF48403">
    <property type="entry name" value="Ankyrin repeat"/>
    <property type="match status" value="1"/>
</dbReference>
<dbReference type="VEuPathDB" id="TrichDB:TVAG_423190"/>
<dbReference type="STRING" id="5722.A2DTF7"/>
<dbReference type="RefSeq" id="XP_001328489.1">
    <property type="nucleotide sequence ID" value="XM_001328454.1"/>
</dbReference>